<keyword evidence="1" id="KW-0812">Transmembrane</keyword>
<feature type="transmembrane region" description="Helical" evidence="1">
    <location>
        <begin position="72"/>
        <end position="92"/>
    </location>
</feature>
<sequence>MVAFMLILLGVSLLYSSLLGKNSKKGNKYMVLLLIIAIVFLTYGGYIMYLYSGGTLGRELLVGSRQKTAYTLVDTIGIGLFILTAIAGRLFYKTKKD</sequence>
<comment type="caution">
    <text evidence="2">The sequence shown here is derived from an EMBL/GenBank/DDBJ whole genome shotgun (WGS) entry which is preliminary data.</text>
</comment>
<gene>
    <name evidence="2" type="ORF">J2S15_001045</name>
</gene>
<dbReference type="RefSeq" id="WP_307406122.1">
    <property type="nucleotide sequence ID" value="NZ_JAUSUR010000001.1"/>
</dbReference>
<keyword evidence="1" id="KW-0472">Membrane</keyword>
<keyword evidence="1" id="KW-1133">Transmembrane helix</keyword>
<keyword evidence="3" id="KW-1185">Reference proteome</keyword>
<evidence type="ECO:0000256" key="1">
    <source>
        <dbReference type="SAM" id="Phobius"/>
    </source>
</evidence>
<evidence type="ECO:0000313" key="3">
    <source>
        <dbReference type="Proteomes" id="UP001230220"/>
    </source>
</evidence>
<proteinExistence type="predicted"/>
<organism evidence="2 3">
    <name type="scientific">Breznakia pachnodae</name>
    <dbReference type="NCBI Taxonomy" id="265178"/>
    <lineage>
        <taxon>Bacteria</taxon>
        <taxon>Bacillati</taxon>
        <taxon>Bacillota</taxon>
        <taxon>Erysipelotrichia</taxon>
        <taxon>Erysipelotrichales</taxon>
        <taxon>Erysipelotrichaceae</taxon>
        <taxon>Breznakia</taxon>
    </lineage>
</organism>
<dbReference type="EMBL" id="JAUSUR010000001">
    <property type="protein sequence ID" value="MDQ0360314.1"/>
    <property type="molecule type" value="Genomic_DNA"/>
</dbReference>
<reference evidence="2 3" key="1">
    <citation type="submission" date="2023-07" db="EMBL/GenBank/DDBJ databases">
        <title>Genomic Encyclopedia of Type Strains, Phase IV (KMG-IV): sequencing the most valuable type-strain genomes for metagenomic binning, comparative biology and taxonomic classification.</title>
        <authorList>
            <person name="Goeker M."/>
        </authorList>
    </citation>
    <scope>NUCLEOTIDE SEQUENCE [LARGE SCALE GENOMIC DNA]</scope>
    <source>
        <strain evidence="2 3">DSM 16784</strain>
    </source>
</reference>
<evidence type="ECO:0000313" key="2">
    <source>
        <dbReference type="EMBL" id="MDQ0360314.1"/>
    </source>
</evidence>
<accession>A0ABU0E0A4</accession>
<dbReference type="Proteomes" id="UP001230220">
    <property type="component" value="Unassembled WGS sequence"/>
</dbReference>
<protein>
    <submittedName>
        <fullName evidence="2">Uncharacterized protein</fullName>
    </submittedName>
</protein>
<feature type="transmembrane region" description="Helical" evidence="1">
    <location>
        <begin position="29"/>
        <end position="51"/>
    </location>
</feature>
<name>A0ABU0E0A4_9FIRM</name>